<dbReference type="GO" id="GO:0016251">
    <property type="term" value="F:RNA polymerase II general transcription initiation factor activity"/>
    <property type="evidence" value="ECO:0007669"/>
    <property type="project" value="TreeGrafter"/>
</dbReference>
<keyword evidence="5" id="KW-0804">Transcription</keyword>
<evidence type="ECO:0000259" key="10">
    <source>
        <dbReference type="Pfam" id="PF25577"/>
    </source>
</evidence>
<dbReference type="Gene3D" id="1.10.390.10">
    <property type="entry name" value="Neutral Protease Domain 2"/>
    <property type="match status" value="1"/>
</dbReference>
<dbReference type="Pfam" id="PF25316">
    <property type="entry name" value="TAF2_3rd"/>
    <property type="match status" value="1"/>
</dbReference>
<organism evidence="11 12">
    <name type="scientific">Ascobolus immersus RN42</name>
    <dbReference type="NCBI Taxonomy" id="1160509"/>
    <lineage>
        <taxon>Eukaryota</taxon>
        <taxon>Fungi</taxon>
        <taxon>Dikarya</taxon>
        <taxon>Ascomycota</taxon>
        <taxon>Pezizomycotina</taxon>
        <taxon>Pezizomycetes</taxon>
        <taxon>Pezizales</taxon>
        <taxon>Ascobolaceae</taxon>
        <taxon>Ascobolus</taxon>
    </lineage>
</organism>
<dbReference type="STRING" id="1160509.A0A3N4IU61"/>
<dbReference type="InterPro" id="IPR057991">
    <property type="entry name" value="TPR_TAF2_C"/>
</dbReference>
<dbReference type="AlphaFoldDB" id="A0A3N4IU61"/>
<protein>
    <recommendedName>
        <fullName evidence="3">Transcription initiation factor TFIID subunit 2</fullName>
    </recommendedName>
    <alternativeName>
        <fullName evidence="8">TBP-associated factor 2</fullName>
    </alternativeName>
</protein>
<accession>A0A3N4IU61</accession>
<sequence>MEETRQFQIVHQKVGLDVKLVGKKIRGWTEIHIVPLTPSLREVRLNCRQMTVMSVLVNGKKPTANYEDNYDLLRVNKYATIHQHHFFQKKVDTVLGKNGKPPEELVITFPKNMKVPMPLDGPLNTLDTIDPSEEIAGIIVIRIEFLVKSIRDGFAFVGCDGDDLRYPHAYTTGNPYPGSSACLIPTLDTIHDRWTWDIDLTFPKTVGDVLKAMRRQSSVSQSSEKSMQPNEDDDLDMTAVCSGDFVTEMDCPTDSNKKTIRFKHSVAVTPQAIMFAIGPFTKVGLSEFRDEQQDDKAGPNSVEVIGYALPDREEELKNTCMFLPRAVDFYIFDLGIFPFSKCFKVCFVDDLAVETSPGASLCICSNELLFPADVIDQIYPVTRAITHGLTAQWLGVNIVPMDWADLWLIVGLARLKTGSFLRKLFGNNEFRYRLKKDAEQICELDIGRPPLYTQGLQIPLEPTELDFIQLKAPVVLSILDRRLAKVSGSKVLDRAVSKLIVNAKTGDLPNGALSTAIFIRLCEKLAHTKLEAFFNQWVYGSGYPRFEVGQRFNKKKMLVEMNIRQVQMNETPKHKVTGESFFRDVRMHELGLNADEIQPCFTGPMTIRIHEADGTPYEHVVEIKEMAQKLEIPYNTKYKRLKRSRRQKERAAAAAGMEMDNQNEEVLLYCLGDVLQTEDDVANWQLDEWTKEEEDRMSQESFEWIRLDADFEWICMVTVNQPDYMFLSQLQQDRDVIAQYEAIQYFKTIRETRLVSTILLRTLMDRRYYYGIRVEAAYGLARCATKELDNIGLFHLMKAFHYFFCNGESGIPRGNDFQNFMQYYVQKAIPSAISNVRNDSGSTPLKAQRFLLDLLKYNDNANNAYTDAFYIADLIRALGNTLISTDYAADVYNLDYDPDEAQELRAQILEEIERHQRLDAWLPGYHNIVTQAALQAKMRLVRAGTLKKNLKELLIYSKEGTNELLRLCAFQALLDDDGLHNPYLVKYLLGVVGKDPANYMRYNILRLLVRAIGAAAVTVKEDDGALAGHDEMIIETENNDRMNARQAELARETVLGAWDNLRKELGGMVELQRGIWSAVQ</sequence>
<feature type="domain" description="Transcription initiation factor TFIID subunit 2 TPR repeats" evidence="10">
    <location>
        <begin position="723"/>
        <end position="1011"/>
    </location>
</feature>
<dbReference type="GO" id="GO:0005669">
    <property type="term" value="C:transcription factor TFIID complex"/>
    <property type="evidence" value="ECO:0007669"/>
    <property type="project" value="InterPro"/>
</dbReference>
<dbReference type="PANTHER" id="PTHR15137:SF9">
    <property type="entry name" value="TRANSCRIPTION INITIATION FACTOR TFIID SUBUNIT 2"/>
    <property type="match status" value="1"/>
</dbReference>
<dbReference type="SUPFAM" id="SSF55486">
    <property type="entry name" value="Metalloproteases ('zincins'), catalytic domain"/>
    <property type="match status" value="1"/>
</dbReference>
<dbReference type="GO" id="GO:0003682">
    <property type="term" value="F:chromatin binding"/>
    <property type="evidence" value="ECO:0007669"/>
    <property type="project" value="TreeGrafter"/>
</dbReference>
<evidence type="ECO:0000256" key="1">
    <source>
        <dbReference type="ARBA" id="ARBA00004123"/>
    </source>
</evidence>
<dbReference type="GO" id="GO:0000976">
    <property type="term" value="F:transcription cis-regulatory region binding"/>
    <property type="evidence" value="ECO:0007669"/>
    <property type="project" value="TreeGrafter"/>
</dbReference>
<evidence type="ECO:0000256" key="4">
    <source>
        <dbReference type="ARBA" id="ARBA00023015"/>
    </source>
</evidence>
<comment type="similarity">
    <text evidence="2">Belongs to the TAF2 family.</text>
</comment>
<evidence type="ECO:0000256" key="5">
    <source>
        <dbReference type="ARBA" id="ARBA00023163"/>
    </source>
</evidence>
<dbReference type="EMBL" id="ML119645">
    <property type="protein sequence ID" value="RPA88288.1"/>
    <property type="molecule type" value="Genomic_DNA"/>
</dbReference>
<evidence type="ECO:0000256" key="7">
    <source>
        <dbReference type="ARBA" id="ARBA00025346"/>
    </source>
</evidence>
<dbReference type="Gene3D" id="2.60.40.1730">
    <property type="entry name" value="tricorn interacting facor f3 domain"/>
    <property type="match status" value="1"/>
</dbReference>
<dbReference type="Pfam" id="PF25577">
    <property type="entry name" value="TPR_TAF2_C"/>
    <property type="match status" value="1"/>
</dbReference>
<dbReference type="Proteomes" id="UP000275078">
    <property type="component" value="Unassembled WGS sequence"/>
</dbReference>
<evidence type="ECO:0000256" key="6">
    <source>
        <dbReference type="ARBA" id="ARBA00023242"/>
    </source>
</evidence>
<comment type="subcellular location">
    <subcellularLocation>
        <location evidence="1">Nucleus</location>
    </subcellularLocation>
</comment>
<reference evidence="11 12" key="1">
    <citation type="journal article" date="2018" name="Nat. Ecol. Evol.">
        <title>Pezizomycetes genomes reveal the molecular basis of ectomycorrhizal truffle lifestyle.</title>
        <authorList>
            <person name="Murat C."/>
            <person name="Payen T."/>
            <person name="Noel B."/>
            <person name="Kuo A."/>
            <person name="Morin E."/>
            <person name="Chen J."/>
            <person name="Kohler A."/>
            <person name="Krizsan K."/>
            <person name="Balestrini R."/>
            <person name="Da Silva C."/>
            <person name="Montanini B."/>
            <person name="Hainaut M."/>
            <person name="Levati E."/>
            <person name="Barry K.W."/>
            <person name="Belfiori B."/>
            <person name="Cichocki N."/>
            <person name="Clum A."/>
            <person name="Dockter R.B."/>
            <person name="Fauchery L."/>
            <person name="Guy J."/>
            <person name="Iotti M."/>
            <person name="Le Tacon F."/>
            <person name="Lindquist E.A."/>
            <person name="Lipzen A."/>
            <person name="Malagnac F."/>
            <person name="Mello A."/>
            <person name="Molinier V."/>
            <person name="Miyauchi S."/>
            <person name="Poulain J."/>
            <person name="Riccioni C."/>
            <person name="Rubini A."/>
            <person name="Sitrit Y."/>
            <person name="Splivallo R."/>
            <person name="Traeger S."/>
            <person name="Wang M."/>
            <person name="Zifcakova L."/>
            <person name="Wipf D."/>
            <person name="Zambonelli A."/>
            <person name="Paolocci F."/>
            <person name="Nowrousian M."/>
            <person name="Ottonello S."/>
            <person name="Baldrian P."/>
            <person name="Spatafora J.W."/>
            <person name="Henrissat B."/>
            <person name="Nagy L.G."/>
            <person name="Aury J.M."/>
            <person name="Wincker P."/>
            <person name="Grigoriev I.V."/>
            <person name="Bonfante P."/>
            <person name="Martin F.M."/>
        </authorList>
    </citation>
    <scope>NUCLEOTIDE SEQUENCE [LARGE SCALE GENOMIC DNA]</scope>
    <source>
        <strain evidence="11 12">RN42</strain>
    </source>
</reference>
<evidence type="ECO:0000256" key="8">
    <source>
        <dbReference type="ARBA" id="ARBA00076306"/>
    </source>
</evidence>
<dbReference type="CDD" id="cd09839">
    <property type="entry name" value="M1_like_TAF2"/>
    <property type="match status" value="1"/>
</dbReference>
<proteinExistence type="inferred from homology"/>
<dbReference type="InterPro" id="IPR057345">
    <property type="entry name" value="Ig-like_TAF2"/>
</dbReference>
<dbReference type="FunFam" id="1.10.390.10:FF:000011">
    <property type="entry name" value="Transcription initiation factor TFIID subunit"/>
    <property type="match status" value="1"/>
</dbReference>
<dbReference type="InterPro" id="IPR037813">
    <property type="entry name" value="TAF2"/>
</dbReference>
<name>A0A3N4IU61_ASCIM</name>
<keyword evidence="4" id="KW-0805">Transcription regulation</keyword>
<comment type="function">
    <text evidence="7">Functions as a component of the DNA-binding general transcription factor complex TFIID. Binding of TFIID to a promoter (with or without TATA element) is the initial step in pre-initiation complex (PIC) formation. TFIID plays a key role in the regulation of gene expression by RNA polymerase II through different activities such as transcription activator interaction, core promoter recognition and selectivity, TFIIA and TFIIB interaction, chromatin modification (histone acetylation by TAF1), facilitation of DNA opening and initiation of transcription.</text>
</comment>
<evidence type="ECO:0000313" key="11">
    <source>
        <dbReference type="EMBL" id="RPA88288.1"/>
    </source>
</evidence>
<evidence type="ECO:0000256" key="2">
    <source>
        <dbReference type="ARBA" id="ARBA00010937"/>
    </source>
</evidence>
<evidence type="ECO:0000256" key="3">
    <source>
        <dbReference type="ARBA" id="ARBA00017363"/>
    </source>
</evidence>
<dbReference type="GO" id="GO:0006367">
    <property type="term" value="P:transcription initiation at RNA polymerase II promoter"/>
    <property type="evidence" value="ECO:0007669"/>
    <property type="project" value="TreeGrafter"/>
</dbReference>
<evidence type="ECO:0000259" key="9">
    <source>
        <dbReference type="Pfam" id="PF25316"/>
    </source>
</evidence>
<dbReference type="OrthoDB" id="308861at2759"/>
<feature type="domain" description="Transcription initiation factor TFIID subunit 2 Ig-like" evidence="9">
    <location>
        <begin position="541"/>
        <end position="722"/>
    </location>
</feature>
<evidence type="ECO:0000313" key="12">
    <source>
        <dbReference type="Proteomes" id="UP000275078"/>
    </source>
</evidence>
<keyword evidence="6" id="KW-0539">Nucleus</keyword>
<dbReference type="InterPro" id="IPR027268">
    <property type="entry name" value="Peptidase_M4/M1_CTD_sf"/>
</dbReference>
<dbReference type="SUPFAM" id="SSF63737">
    <property type="entry name" value="Leukotriene A4 hydrolase N-terminal domain"/>
    <property type="match status" value="1"/>
</dbReference>
<dbReference type="InterPro" id="IPR042097">
    <property type="entry name" value="Aminopeptidase_N-like_N_sf"/>
</dbReference>
<dbReference type="PANTHER" id="PTHR15137">
    <property type="entry name" value="TRANSCRIPTION INITIATION FACTOR TFIID"/>
    <property type="match status" value="1"/>
</dbReference>
<keyword evidence="12" id="KW-1185">Reference proteome</keyword>
<gene>
    <name evidence="11" type="ORF">BJ508DRAFT_5246</name>
</gene>